<evidence type="ECO:0000259" key="13">
    <source>
        <dbReference type="PROSITE" id="PS50262"/>
    </source>
</evidence>
<evidence type="ECO:0000313" key="15">
    <source>
        <dbReference type="Proteomes" id="UP001176940"/>
    </source>
</evidence>
<evidence type="ECO:0000256" key="1">
    <source>
        <dbReference type="ARBA" id="ARBA00004651"/>
    </source>
</evidence>
<dbReference type="InterPro" id="IPR004072">
    <property type="entry name" value="Vmron_rcpt_1"/>
</dbReference>
<feature type="transmembrane region" description="Helical" evidence="12">
    <location>
        <begin position="48"/>
        <end position="71"/>
    </location>
</feature>
<gene>
    <name evidence="14" type="ORF">RIMI_LOCUS12085121</name>
</gene>
<feature type="transmembrane region" description="Helical" evidence="12">
    <location>
        <begin position="12"/>
        <end position="36"/>
    </location>
</feature>
<evidence type="ECO:0000256" key="4">
    <source>
        <dbReference type="ARBA" id="ARBA00022507"/>
    </source>
</evidence>
<keyword evidence="15" id="KW-1185">Reference proteome</keyword>
<feature type="transmembrane region" description="Helical" evidence="12">
    <location>
        <begin position="234"/>
        <end position="260"/>
    </location>
</feature>
<keyword evidence="8 12" id="KW-0297">G-protein coupled receptor</keyword>
<comment type="subcellular location">
    <subcellularLocation>
        <location evidence="1 12">Cell membrane</location>
        <topology evidence="1 12">Multi-pass membrane protein</topology>
    </subcellularLocation>
</comment>
<comment type="caution">
    <text evidence="14">The sequence shown here is derived from an EMBL/GenBank/DDBJ whole genome shotgun (WGS) entry which is preliminary data.</text>
</comment>
<evidence type="ECO:0000313" key="14">
    <source>
        <dbReference type="EMBL" id="CAJ0948257.1"/>
    </source>
</evidence>
<keyword evidence="5" id="KW-0716">Sensory transduction</keyword>
<proteinExistence type="inferred from homology"/>
<sequence>MILSAPDIVSLAIYFCALFGTIANLVLIFAFVSNAFKNKVFQPLDKIIVNMAVVNLLLCCYKEIPGLLILFNAKVFGPDGCRFLLYFYHTLRLISIWSVENLSFLHLIKIRRPGLSWLKFIHRHQTQYVNWSLAGCWAVSITFHMPYLLFPETLGHCNKSNIMMTSTNCIGPSQSKLLKVLTYTTVSVDFLLIILVVLLNWFTIDLICRHRRQVMDTMTARRGWNKHTAQATKILLSLLLLYVICWISSDLVWIAIVSGLMGTDYESEVLSALYGILSSIYYSVSSCIIVFGYRQVKDYLAEAGNCCRMGQRAVENLEQQQ</sequence>
<keyword evidence="4 12" id="KW-0589">Pheromone response</keyword>
<keyword evidence="10 12" id="KW-0675">Receptor</keyword>
<evidence type="ECO:0000256" key="7">
    <source>
        <dbReference type="ARBA" id="ARBA00022989"/>
    </source>
</evidence>
<evidence type="ECO:0000256" key="11">
    <source>
        <dbReference type="ARBA" id="ARBA00023224"/>
    </source>
</evidence>
<keyword evidence="9 12" id="KW-0472">Membrane</keyword>
<name>A0ABN9LUU4_9NEOB</name>
<evidence type="ECO:0000256" key="10">
    <source>
        <dbReference type="ARBA" id="ARBA00023170"/>
    </source>
</evidence>
<evidence type="ECO:0000256" key="9">
    <source>
        <dbReference type="ARBA" id="ARBA00023136"/>
    </source>
</evidence>
<keyword evidence="11 12" id="KW-0807">Transducer</keyword>
<protein>
    <recommendedName>
        <fullName evidence="12">Vomeronasal type-1 receptor</fullName>
    </recommendedName>
</protein>
<feature type="transmembrane region" description="Helical" evidence="12">
    <location>
        <begin position="180"/>
        <end position="202"/>
    </location>
</feature>
<dbReference type="Gene3D" id="1.20.1070.10">
    <property type="entry name" value="Rhodopsin 7-helix transmembrane proteins"/>
    <property type="match status" value="1"/>
</dbReference>
<dbReference type="PANTHER" id="PTHR11394">
    <property type="entry name" value="TASTE RECEPTOR TYPE 2"/>
    <property type="match status" value="1"/>
</dbReference>
<feature type="domain" description="G-protein coupled receptors family 1 profile" evidence="13">
    <location>
        <begin position="23"/>
        <end position="293"/>
    </location>
</feature>
<reference evidence="14" key="1">
    <citation type="submission" date="2023-07" db="EMBL/GenBank/DDBJ databases">
        <authorList>
            <person name="Stuckert A."/>
        </authorList>
    </citation>
    <scope>NUCLEOTIDE SEQUENCE</scope>
</reference>
<keyword evidence="7 12" id="KW-1133">Transmembrane helix</keyword>
<organism evidence="14 15">
    <name type="scientific">Ranitomeya imitator</name>
    <name type="common">mimic poison frog</name>
    <dbReference type="NCBI Taxonomy" id="111125"/>
    <lineage>
        <taxon>Eukaryota</taxon>
        <taxon>Metazoa</taxon>
        <taxon>Chordata</taxon>
        <taxon>Craniata</taxon>
        <taxon>Vertebrata</taxon>
        <taxon>Euteleostomi</taxon>
        <taxon>Amphibia</taxon>
        <taxon>Batrachia</taxon>
        <taxon>Anura</taxon>
        <taxon>Neobatrachia</taxon>
        <taxon>Hyloidea</taxon>
        <taxon>Dendrobatidae</taxon>
        <taxon>Dendrobatinae</taxon>
        <taxon>Ranitomeya</taxon>
    </lineage>
</organism>
<evidence type="ECO:0000256" key="8">
    <source>
        <dbReference type="ARBA" id="ARBA00023040"/>
    </source>
</evidence>
<dbReference type="Pfam" id="PF03402">
    <property type="entry name" value="V1R"/>
    <property type="match status" value="1"/>
</dbReference>
<dbReference type="SUPFAM" id="SSF81321">
    <property type="entry name" value="Family A G protein-coupled receptor-like"/>
    <property type="match status" value="1"/>
</dbReference>
<dbReference type="InterPro" id="IPR000276">
    <property type="entry name" value="GPCR_Rhodpsn"/>
</dbReference>
<feature type="transmembrane region" description="Helical" evidence="12">
    <location>
        <begin position="272"/>
        <end position="293"/>
    </location>
</feature>
<accession>A0ABN9LUU4</accession>
<dbReference type="Proteomes" id="UP001176940">
    <property type="component" value="Unassembled WGS sequence"/>
</dbReference>
<keyword evidence="6 12" id="KW-0812">Transmembrane</keyword>
<dbReference type="EMBL" id="CAUEEQ010028222">
    <property type="protein sequence ID" value="CAJ0948257.1"/>
    <property type="molecule type" value="Genomic_DNA"/>
</dbReference>
<evidence type="ECO:0000256" key="12">
    <source>
        <dbReference type="RuleBase" id="RU364061"/>
    </source>
</evidence>
<evidence type="ECO:0000256" key="5">
    <source>
        <dbReference type="ARBA" id="ARBA00022606"/>
    </source>
</evidence>
<evidence type="ECO:0000256" key="3">
    <source>
        <dbReference type="ARBA" id="ARBA00022475"/>
    </source>
</evidence>
<comment type="similarity">
    <text evidence="2 12">Belongs to the G-protein coupled receptor 1 family.</text>
</comment>
<evidence type="ECO:0000256" key="2">
    <source>
        <dbReference type="ARBA" id="ARBA00010663"/>
    </source>
</evidence>
<dbReference type="InterPro" id="IPR017452">
    <property type="entry name" value="GPCR_Rhodpsn_7TM"/>
</dbReference>
<evidence type="ECO:0000256" key="6">
    <source>
        <dbReference type="ARBA" id="ARBA00022692"/>
    </source>
</evidence>
<feature type="transmembrane region" description="Helical" evidence="12">
    <location>
        <begin position="83"/>
        <end position="108"/>
    </location>
</feature>
<dbReference type="PANTHER" id="PTHR11394:SF137">
    <property type="entry name" value="C-X-C CHEMOKINE RECEPTOR TYPE 3 ISOFORM X1-RELATED"/>
    <property type="match status" value="1"/>
</dbReference>
<dbReference type="PRINTS" id="PR00237">
    <property type="entry name" value="GPCRRHODOPSN"/>
</dbReference>
<feature type="transmembrane region" description="Helical" evidence="12">
    <location>
        <begin position="128"/>
        <end position="150"/>
    </location>
</feature>
<keyword evidence="3 12" id="KW-1003">Cell membrane</keyword>
<dbReference type="PROSITE" id="PS50262">
    <property type="entry name" value="G_PROTEIN_RECEP_F1_2"/>
    <property type="match status" value="1"/>
</dbReference>